<dbReference type="PROSITE" id="PS00750">
    <property type="entry name" value="TCP1_1"/>
    <property type="match status" value="1"/>
</dbReference>
<dbReference type="PANTHER" id="PTHR11353">
    <property type="entry name" value="CHAPERONIN"/>
    <property type="match status" value="1"/>
</dbReference>
<protein>
    <recommendedName>
        <fullName evidence="10">T-complex protein 1 subunit zeta</fullName>
    </recommendedName>
</protein>
<comment type="subcellular location">
    <subcellularLocation>
        <location evidence="1">Cytoplasm</location>
    </subcellularLocation>
</comment>
<dbReference type="Gene3D" id="3.30.260.10">
    <property type="entry name" value="TCP-1-like chaperonin intermediate domain"/>
    <property type="match status" value="1"/>
</dbReference>
<dbReference type="FunFam" id="3.30.260.10:FF:000017">
    <property type="entry name" value="T-complex protein 1 subunit zeta"/>
    <property type="match status" value="1"/>
</dbReference>
<evidence type="ECO:0000313" key="9">
    <source>
        <dbReference type="Proteomes" id="UP001209570"/>
    </source>
</evidence>
<accession>A0AAD5L974</accession>
<dbReference type="Pfam" id="PF00118">
    <property type="entry name" value="Cpn60_TCP1"/>
    <property type="match status" value="1"/>
</dbReference>
<dbReference type="CDD" id="cd03342">
    <property type="entry name" value="TCP1_zeta"/>
    <property type="match status" value="1"/>
</dbReference>
<dbReference type="SUPFAM" id="SSF52029">
    <property type="entry name" value="GroEL apical domain-like"/>
    <property type="match status" value="1"/>
</dbReference>
<evidence type="ECO:0000313" key="8">
    <source>
        <dbReference type="EMBL" id="KAJ0393373.1"/>
    </source>
</evidence>
<proteinExistence type="inferred from homology"/>
<dbReference type="SUPFAM" id="SSF54849">
    <property type="entry name" value="GroEL-intermediate domain like"/>
    <property type="match status" value="1"/>
</dbReference>
<evidence type="ECO:0000256" key="7">
    <source>
        <dbReference type="RuleBase" id="RU004187"/>
    </source>
</evidence>
<dbReference type="InterPro" id="IPR027410">
    <property type="entry name" value="TCP-1-like_intermed_sf"/>
</dbReference>
<keyword evidence="3" id="KW-0963">Cytoplasm</keyword>
<evidence type="ECO:0000256" key="2">
    <source>
        <dbReference type="ARBA" id="ARBA00008020"/>
    </source>
</evidence>
<evidence type="ECO:0000256" key="5">
    <source>
        <dbReference type="ARBA" id="ARBA00022840"/>
    </source>
</evidence>
<dbReference type="InterPro" id="IPR012722">
    <property type="entry name" value="Chap_CCT_zeta"/>
</dbReference>
<dbReference type="GO" id="GO:0005737">
    <property type="term" value="C:cytoplasm"/>
    <property type="evidence" value="ECO:0007669"/>
    <property type="project" value="UniProtKB-SubCell"/>
</dbReference>
<name>A0AAD5L974_PYTIN</name>
<organism evidence="8 9">
    <name type="scientific">Pythium insidiosum</name>
    <name type="common">Pythiosis disease agent</name>
    <dbReference type="NCBI Taxonomy" id="114742"/>
    <lineage>
        <taxon>Eukaryota</taxon>
        <taxon>Sar</taxon>
        <taxon>Stramenopiles</taxon>
        <taxon>Oomycota</taxon>
        <taxon>Peronosporomycetes</taxon>
        <taxon>Pythiales</taxon>
        <taxon>Pythiaceae</taxon>
        <taxon>Pythium</taxon>
    </lineage>
</organism>
<dbReference type="FunFam" id="1.10.560.10:FF:000058">
    <property type="entry name" value="T-complex protein 1 subunit zeta"/>
    <property type="match status" value="1"/>
</dbReference>
<keyword evidence="4 7" id="KW-0547">Nucleotide-binding</keyword>
<dbReference type="PROSITE" id="PS00995">
    <property type="entry name" value="TCP1_3"/>
    <property type="match status" value="1"/>
</dbReference>
<dbReference type="AlphaFoldDB" id="A0AAD5L974"/>
<keyword evidence="5 7" id="KW-0067">ATP-binding</keyword>
<dbReference type="InterPro" id="IPR002423">
    <property type="entry name" value="Cpn60/GroEL/TCP-1"/>
</dbReference>
<dbReference type="Gene3D" id="1.10.560.10">
    <property type="entry name" value="GroEL-like equatorial domain"/>
    <property type="match status" value="1"/>
</dbReference>
<reference evidence="8" key="1">
    <citation type="submission" date="2021-12" db="EMBL/GenBank/DDBJ databases">
        <title>Prjna785345.</title>
        <authorList>
            <person name="Rujirawat T."/>
            <person name="Krajaejun T."/>
        </authorList>
    </citation>
    <scope>NUCLEOTIDE SEQUENCE</scope>
    <source>
        <strain evidence="8">Pi057C3</strain>
    </source>
</reference>
<dbReference type="GO" id="GO:0005524">
    <property type="term" value="F:ATP binding"/>
    <property type="evidence" value="ECO:0007669"/>
    <property type="project" value="UniProtKB-KW"/>
</dbReference>
<dbReference type="NCBIfam" id="NF041083">
    <property type="entry name" value="thermosome_beta"/>
    <property type="match status" value="1"/>
</dbReference>
<dbReference type="Proteomes" id="UP001209570">
    <property type="component" value="Unassembled WGS sequence"/>
</dbReference>
<dbReference type="PRINTS" id="PR00304">
    <property type="entry name" value="TCOMPLEXTCP1"/>
</dbReference>
<keyword evidence="9" id="KW-1185">Reference proteome</keyword>
<dbReference type="InterPro" id="IPR027409">
    <property type="entry name" value="GroEL-like_apical_dom_sf"/>
</dbReference>
<dbReference type="InterPro" id="IPR027413">
    <property type="entry name" value="GROEL-like_equatorial_sf"/>
</dbReference>
<dbReference type="EMBL" id="JAKCXM010000500">
    <property type="protein sequence ID" value="KAJ0393373.1"/>
    <property type="molecule type" value="Genomic_DNA"/>
</dbReference>
<dbReference type="InterPro" id="IPR017998">
    <property type="entry name" value="Chaperone_TCP-1"/>
</dbReference>
<dbReference type="NCBIfam" id="TIGR02347">
    <property type="entry name" value="chap_CCT_zeta"/>
    <property type="match status" value="1"/>
</dbReference>
<dbReference type="GO" id="GO:0051082">
    <property type="term" value="F:unfolded protein binding"/>
    <property type="evidence" value="ECO:0007669"/>
    <property type="project" value="InterPro"/>
</dbReference>
<evidence type="ECO:0008006" key="10">
    <source>
        <dbReference type="Google" id="ProtNLM"/>
    </source>
</evidence>
<gene>
    <name evidence="8" type="ORF">P43SY_001220</name>
</gene>
<keyword evidence="6 7" id="KW-0143">Chaperone</keyword>
<evidence type="ECO:0000256" key="1">
    <source>
        <dbReference type="ARBA" id="ARBA00004496"/>
    </source>
</evidence>
<dbReference type="GO" id="GO:0016887">
    <property type="term" value="F:ATP hydrolysis activity"/>
    <property type="evidence" value="ECO:0007669"/>
    <property type="project" value="InterPro"/>
</dbReference>
<evidence type="ECO:0000256" key="6">
    <source>
        <dbReference type="ARBA" id="ARBA00023186"/>
    </source>
</evidence>
<dbReference type="FunFam" id="1.10.560.10:FF:000038">
    <property type="entry name" value="Chaperonin containing TCP1 subunit 6B"/>
    <property type="match status" value="1"/>
</dbReference>
<evidence type="ECO:0000256" key="4">
    <source>
        <dbReference type="ARBA" id="ARBA00022741"/>
    </source>
</evidence>
<dbReference type="PROSITE" id="PS00751">
    <property type="entry name" value="TCP1_2"/>
    <property type="match status" value="1"/>
</dbReference>
<comment type="similarity">
    <text evidence="2 7">Belongs to the TCP-1 chaperonin family.</text>
</comment>
<dbReference type="GO" id="GO:0140662">
    <property type="term" value="F:ATP-dependent protein folding chaperone"/>
    <property type="evidence" value="ECO:0007669"/>
    <property type="project" value="InterPro"/>
</dbReference>
<dbReference type="SUPFAM" id="SSF48592">
    <property type="entry name" value="GroEL equatorial domain-like"/>
    <property type="match status" value="1"/>
</dbReference>
<dbReference type="FunFam" id="3.50.7.10:FF:000004">
    <property type="entry name" value="T-complex protein 1 subunit zeta"/>
    <property type="match status" value="1"/>
</dbReference>
<dbReference type="Gene3D" id="3.50.7.10">
    <property type="entry name" value="GroEL"/>
    <property type="match status" value="1"/>
</dbReference>
<evidence type="ECO:0000256" key="3">
    <source>
        <dbReference type="ARBA" id="ARBA00022490"/>
    </source>
</evidence>
<sequence>MSSVRGMNPSAEIVAKTQALMVNVSAAKGLQGVLKSNLGPRGTLKMLVGGAGQIKLTKDGNVLLHEMQIQHPTAALIARAATAQDDVTGDGTTSTVLFIGELLKQAERFLSDGLHPRVLAEGFEIAKDEALRVLDTLKLSKKDILKDRELLCSVARTSLRTKLDPKLADQLTDIITDAVLTIAVPNRPLDLHMIEIMHMLHQSASDTRLVKGLVLDHGSRHPDMPTSLENCYIMTCNVSLEYEKTEVNSGFFYNSAEQREKMVEAERQFTDDKVRQIIELKRSLCTDENQKSFVIINQKGIDPLSLDMLAKEGILALRRAKRRNMERLSLACGGMPINSTEDMDESMLGWAGKVYEQTLGEEKYTFVEDVKHPQSCTILIKGPNEHTIAQIKDAIRDGIRAVNNAIEDAGVVPGAAAFELAAHEALNKLKGEVKGRAKLGVQAFADALLVIPKVLAENSGLDVQDTLIAVQEERAQSGEAVGLDLFTGEPMLPAQEGVWDNYRVKRQFIHLATTLASQLLLVDEVMRAGKNMGAKAPAAE</sequence>
<comment type="caution">
    <text evidence="8">The sequence shown here is derived from an EMBL/GenBank/DDBJ whole genome shotgun (WGS) entry which is preliminary data.</text>
</comment>
<dbReference type="InterPro" id="IPR002194">
    <property type="entry name" value="Chaperonin_TCP-1_CS"/>
</dbReference>
<dbReference type="InterPro" id="IPR053374">
    <property type="entry name" value="TCP-1_chaperonin"/>
</dbReference>